<feature type="disulfide bond" evidence="12">
    <location>
        <begin position="865"/>
        <end position="877"/>
    </location>
</feature>
<feature type="disulfide bond" evidence="12">
    <location>
        <begin position="361"/>
        <end position="370"/>
    </location>
</feature>
<keyword evidence="6" id="KW-0084">Basement membrane</keyword>
<dbReference type="FunFam" id="2.170.300.10:FF:000001">
    <property type="entry name" value="Laminin subunit beta-1"/>
    <property type="match status" value="1"/>
</dbReference>
<keyword evidence="4 13" id="KW-0732">Signal</keyword>
<accession>A0A8U1F0K1</accession>
<evidence type="ECO:0000256" key="9">
    <source>
        <dbReference type="ARBA" id="ARBA00023157"/>
    </source>
</evidence>
<dbReference type="PROSITE" id="PS01248">
    <property type="entry name" value="EGF_LAM_1"/>
    <property type="match status" value="3"/>
</dbReference>
<dbReference type="Pfam" id="PF00053">
    <property type="entry name" value="EGF_laminin"/>
    <property type="match status" value="8"/>
</dbReference>
<proteinExistence type="predicted"/>
<dbReference type="PRINTS" id="PR00011">
    <property type="entry name" value="EGFLAMININ"/>
</dbReference>
<dbReference type="Pfam" id="PF00055">
    <property type="entry name" value="Laminin_N"/>
    <property type="match status" value="1"/>
</dbReference>
<dbReference type="PROSITE" id="PS50027">
    <property type="entry name" value="EGF_LAM_2"/>
    <property type="match status" value="6"/>
</dbReference>
<keyword evidence="8" id="KW-0175">Coiled coil</keyword>
<evidence type="ECO:0000259" key="16">
    <source>
        <dbReference type="PROSITE" id="PS51117"/>
    </source>
</evidence>
<dbReference type="InterPro" id="IPR002049">
    <property type="entry name" value="LE_dom"/>
</dbReference>
<evidence type="ECO:0000256" key="1">
    <source>
        <dbReference type="ARBA" id="ARBA00004302"/>
    </source>
</evidence>
<organism evidence="17 18">
    <name type="scientific">Salvelinus namaycush</name>
    <name type="common">Lake trout</name>
    <name type="synonym">Salmo namaycush</name>
    <dbReference type="NCBI Taxonomy" id="8040"/>
    <lineage>
        <taxon>Eukaryota</taxon>
        <taxon>Metazoa</taxon>
        <taxon>Chordata</taxon>
        <taxon>Craniata</taxon>
        <taxon>Vertebrata</taxon>
        <taxon>Euteleostomi</taxon>
        <taxon>Actinopterygii</taxon>
        <taxon>Neopterygii</taxon>
        <taxon>Teleostei</taxon>
        <taxon>Protacanthopterygii</taxon>
        <taxon>Salmoniformes</taxon>
        <taxon>Salmonidae</taxon>
        <taxon>Salmoninae</taxon>
        <taxon>Salvelinus</taxon>
    </lineage>
</organism>
<dbReference type="GO" id="GO:0009888">
    <property type="term" value="P:tissue development"/>
    <property type="evidence" value="ECO:0007669"/>
    <property type="project" value="TreeGrafter"/>
</dbReference>
<dbReference type="GO" id="GO:0009887">
    <property type="term" value="P:animal organ morphogenesis"/>
    <property type="evidence" value="ECO:0007669"/>
    <property type="project" value="TreeGrafter"/>
</dbReference>
<keyword evidence="3" id="KW-0272">Extracellular matrix</keyword>
<feature type="disulfide bond" evidence="12">
    <location>
        <begin position="489"/>
        <end position="503"/>
    </location>
</feature>
<feature type="domain" description="Laminin EGF-like" evidence="14">
    <location>
        <begin position="454"/>
        <end position="505"/>
    </location>
</feature>
<feature type="domain" description="Laminin EGF-like" evidence="14">
    <location>
        <begin position="911"/>
        <end position="945"/>
    </location>
</feature>
<dbReference type="SMART" id="SM00180">
    <property type="entry name" value="EGF_Lam"/>
    <property type="match status" value="8"/>
</dbReference>
<dbReference type="InterPro" id="IPR050440">
    <property type="entry name" value="Laminin/Netrin_ECM"/>
</dbReference>
<comment type="subcellular location">
    <subcellularLocation>
        <location evidence="1">Secreted</location>
        <location evidence="1">Extracellular space</location>
        <location evidence="1">Extracellular matrix</location>
        <location evidence="1">Basement membrane</location>
    </subcellularLocation>
</comment>
<feature type="disulfide bond" evidence="12">
    <location>
        <begin position="477"/>
        <end position="486"/>
    </location>
</feature>
<dbReference type="GO" id="GO:0007411">
    <property type="term" value="P:axon guidance"/>
    <property type="evidence" value="ECO:0007669"/>
    <property type="project" value="TreeGrafter"/>
</dbReference>
<dbReference type="FunFam" id="2.10.25.10:FF:000280">
    <property type="entry name" value="Laminin subunit beta 4"/>
    <property type="match status" value="1"/>
</dbReference>
<evidence type="ECO:0000256" key="2">
    <source>
        <dbReference type="ARBA" id="ARBA00022525"/>
    </source>
</evidence>
<dbReference type="Gene3D" id="2.10.25.10">
    <property type="entry name" value="Laminin"/>
    <property type="match status" value="4"/>
</dbReference>
<keyword evidence="2" id="KW-0964">Secreted</keyword>
<dbReference type="GeneID" id="120061699"/>
<feature type="domain" description="Laminin IV type B" evidence="15">
    <location>
        <begin position="545"/>
        <end position="811"/>
    </location>
</feature>
<feature type="domain" description="Laminin EGF-like" evidence="14">
    <location>
        <begin position="865"/>
        <end position="910"/>
    </location>
</feature>
<dbReference type="CDD" id="cd00055">
    <property type="entry name" value="EGF_Lam"/>
    <property type="match status" value="8"/>
</dbReference>
<sequence>MAAYLGFFILALSVVGQKLPSSPHGCMEGSCYPATGNLLVGRAMNLTATSTCGLHGPEHYCIVSHLQESDKCFACNSQHPYDPYNHKNSHRVKNVIQLKDSNEDLTWWQSVNGEEGVSIRLNLEAEFHFTHLIMMFKTFRPAAMLIERSADFGRSWRPYRYFAYNCSKTFSRVPAHSLHHINDVICEERYSGIEPSTEGEVIYKVLDPAIHVKDPYSLEIQELLRITNLRINFTKLHTLGDNLLDRRSDVLQKYYYSLYELVVRGSCFCYGHAYECAPVPGVDARDNGMIHGRCVCKHNTEGLNCEHCRDLHNDLPWRPAEADNPHTCRECNCNGHSKQCHFDMAVYLATGNASGGVCDDCLHNTMGRTCEMCKPFYYLNPSRDIRDPGVCSACDCDPVGSMEGGVCDSHTDQDMGMIAGQCRCKLNVKGTRCDYCKEGYYGLSQNDPQGCQPCNCDPRGIIMLGAPCDQISGDCSCKTYITGRYCNQCLPEYWGLSNDLAGCRACDCDFGGAYINRCMVENGQCDCRRNLIGRQCSDVQPGYFCAPLDHYKYEAEDTVGHSPSDYNLPGKARPQAEVDCVEHLNNQLRRHRRHQRIANTQQQRAALRRIRQLQQTPDVRRVHRERSQGHMITWTGPGFAQVKDGAGLVFAIDNIPHAMDYDIMIRYEPESTEDWEAIVTVTSLLLSSSSRCGNLLPTEQLYTVTLPHHRRYVQMPSPFCFEPSNRYVVTIRLQRHGVSQRHLTAFILVDSLVLTPKYTELPGFQGHDPAAEEHRDEMVRYMCLESFLATPTPLLAEMCTKLICSISAILHDGALQCQCDPQGSLSAECDRVGGQCRCKPNVIGRRCDQCAPDTYSFGPYGCTACDCHSQGSLGDQCDPVTGQCPCRQGTSGRQCSDCQPGQWGFPSCRPCQCNGHADGCNPQTGECQACRDHTDGQLCERWAGG</sequence>
<dbReference type="GO" id="GO:0034446">
    <property type="term" value="P:substrate adhesion-dependent cell spreading"/>
    <property type="evidence" value="ECO:0007669"/>
    <property type="project" value="TreeGrafter"/>
</dbReference>
<evidence type="ECO:0000256" key="12">
    <source>
        <dbReference type="PROSITE-ProRule" id="PRU00460"/>
    </source>
</evidence>
<dbReference type="PROSITE" id="PS51116">
    <property type="entry name" value="LAMININ_IVB"/>
    <property type="match status" value="1"/>
</dbReference>
<feature type="domain" description="Laminin N-terminal" evidence="16">
    <location>
        <begin position="27"/>
        <end position="266"/>
    </location>
</feature>
<dbReference type="Proteomes" id="UP000808372">
    <property type="component" value="Chromosome 16"/>
</dbReference>
<evidence type="ECO:0000259" key="15">
    <source>
        <dbReference type="PROSITE" id="PS51116"/>
    </source>
</evidence>
<dbReference type="FunFam" id="2.170.300.10:FF:000004">
    <property type="entry name" value="Laminin subunit beta 1"/>
    <property type="match status" value="1"/>
</dbReference>
<feature type="disulfide bond" evidence="12">
    <location>
        <begin position="886"/>
        <end position="895"/>
    </location>
</feature>
<dbReference type="SMART" id="SM00136">
    <property type="entry name" value="LamNT"/>
    <property type="match status" value="1"/>
</dbReference>
<dbReference type="FunFam" id="2.10.25.10:FF:000135">
    <property type="entry name" value="Laminin subunit beta 4"/>
    <property type="match status" value="1"/>
</dbReference>
<feature type="disulfide bond" evidence="12">
    <location>
        <begin position="819"/>
        <end position="836"/>
    </location>
</feature>
<keyword evidence="9 12" id="KW-1015">Disulfide bond</keyword>
<dbReference type="Gene3D" id="2.170.300.10">
    <property type="entry name" value="Tie2 ligand-binding domain superfamily"/>
    <property type="match status" value="2"/>
</dbReference>
<keyword evidence="17" id="KW-1185">Reference proteome</keyword>
<dbReference type="AlphaFoldDB" id="A0A8U1F0K1"/>
<comment type="caution">
    <text evidence="12">Lacks conserved residue(s) required for the propagation of feature annotation.</text>
</comment>
<dbReference type="Pfam" id="PF21199">
    <property type="entry name" value="LAMININ_IV_B"/>
    <property type="match status" value="1"/>
</dbReference>
<feature type="disulfide bond" evidence="12">
    <location>
        <begin position="424"/>
        <end position="433"/>
    </location>
</feature>
<keyword evidence="5" id="KW-0677">Repeat</keyword>
<feature type="signal peptide" evidence="13">
    <location>
        <begin position="1"/>
        <end position="16"/>
    </location>
</feature>
<keyword evidence="10" id="KW-0325">Glycoprotein</keyword>
<dbReference type="KEGG" id="snh:120061699"/>
<dbReference type="GO" id="GO:0016477">
    <property type="term" value="P:cell migration"/>
    <property type="evidence" value="ECO:0007669"/>
    <property type="project" value="TreeGrafter"/>
</dbReference>
<keyword evidence="11 12" id="KW-0424">Laminin EGF-like domain</keyword>
<gene>
    <name evidence="18" type="primary">LOC120061699</name>
</gene>
<evidence type="ECO:0000256" key="7">
    <source>
        <dbReference type="ARBA" id="ARBA00022889"/>
    </source>
</evidence>
<evidence type="ECO:0000256" key="8">
    <source>
        <dbReference type="ARBA" id="ARBA00023054"/>
    </source>
</evidence>
<feature type="domain" description="Laminin EGF-like" evidence="14">
    <location>
        <begin position="394"/>
        <end position="453"/>
    </location>
</feature>
<dbReference type="GO" id="GO:0043256">
    <property type="term" value="C:laminin complex"/>
    <property type="evidence" value="ECO:0007669"/>
    <property type="project" value="TreeGrafter"/>
</dbReference>
<dbReference type="RefSeq" id="XP_038867522.1">
    <property type="nucleotide sequence ID" value="XM_039011594.1"/>
</dbReference>
<feature type="domain" description="Laminin EGF-like" evidence="14">
    <location>
        <begin position="817"/>
        <end position="864"/>
    </location>
</feature>
<dbReference type="PANTHER" id="PTHR10574">
    <property type="entry name" value="NETRIN/LAMININ-RELATED"/>
    <property type="match status" value="1"/>
</dbReference>
<dbReference type="FunFam" id="2.10.25.10:FF:000084">
    <property type="entry name" value="Laminin subunit alpha 3"/>
    <property type="match status" value="1"/>
</dbReference>
<evidence type="ECO:0000256" key="4">
    <source>
        <dbReference type="ARBA" id="ARBA00022729"/>
    </source>
</evidence>
<dbReference type="FunFam" id="2.10.25.10:FF:000011">
    <property type="entry name" value="Cadherin EGF LAG seven-pass G-type receptor"/>
    <property type="match status" value="2"/>
</dbReference>
<dbReference type="GO" id="GO:0070831">
    <property type="term" value="P:basement membrane assembly"/>
    <property type="evidence" value="ECO:0007669"/>
    <property type="project" value="TreeGrafter"/>
</dbReference>
<dbReference type="InterPro" id="IPR013015">
    <property type="entry name" value="Laminin_IV_B"/>
</dbReference>
<name>A0A8U1F0K1_SALNM</name>
<evidence type="ECO:0000313" key="17">
    <source>
        <dbReference type="Proteomes" id="UP000808372"/>
    </source>
</evidence>
<evidence type="ECO:0000256" key="6">
    <source>
        <dbReference type="ARBA" id="ARBA00022869"/>
    </source>
</evidence>
<evidence type="ECO:0000313" key="18">
    <source>
        <dbReference type="RefSeq" id="XP_038867522.1"/>
    </source>
</evidence>
<dbReference type="InterPro" id="IPR008211">
    <property type="entry name" value="Laminin_N"/>
</dbReference>
<evidence type="ECO:0000256" key="13">
    <source>
        <dbReference type="SAM" id="SignalP"/>
    </source>
</evidence>
<keyword evidence="7" id="KW-0130">Cell adhesion</keyword>
<feature type="chain" id="PRO_5036452693" evidence="13">
    <location>
        <begin position="17"/>
        <end position="945"/>
    </location>
</feature>
<protein>
    <submittedName>
        <fullName evidence="18">Laminin subunit beta-2-like</fullName>
    </submittedName>
</protein>
<dbReference type="PROSITE" id="PS51117">
    <property type="entry name" value="LAMININ_NTER"/>
    <property type="match status" value="1"/>
</dbReference>
<evidence type="ECO:0000256" key="3">
    <source>
        <dbReference type="ARBA" id="ARBA00022530"/>
    </source>
</evidence>
<evidence type="ECO:0000256" key="11">
    <source>
        <dbReference type="ARBA" id="ARBA00023292"/>
    </source>
</evidence>
<evidence type="ECO:0000256" key="5">
    <source>
        <dbReference type="ARBA" id="ARBA00022737"/>
    </source>
</evidence>
<feature type="disulfide bond" evidence="12">
    <location>
        <begin position="930"/>
        <end position="939"/>
    </location>
</feature>
<reference evidence="18" key="1">
    <citation type="submission" date="2025-08" db="UniProtKB">
        <authorList>
            <consortium name="RefSeq"/>
        </authorList>
    </citation>
    <scope>IDENTIFICATION</scope>
    <source>
        <tissue evidence="18">White muscle</tissue>
    </source>
</reference>
<feature type="domain" description="Laminin EGF-like" evidence="14">
    <location>
        <begin position="331"/>
        <end position="393"/>
    </location>
</feature>
<feature type="disulfide bond" evidence="12">
    <location>
        <begin position="838"/>
        <end position="847"/>
    </location>
</feature>
<evidence type="ECO:0000259" key="14">
    <source>
        <dbReference type="PROSITE" id="PS50027"/>
    </source>
</evidence>
<feature type="disulfide bond" evidence="12">
    <location>
        <begin position="867"/>
        <end position="884"/>
    </location>
</feature>
<dbReference type="PANTHER" id="PTHR10574:SF197">
    <property type="entry name" value="LAMININ SUBUNIT BETA-1 ISOFORM X1"/>
    <property type="match status" value="1"/>
</dbReference>
<dbReference type="SUPFAM" id="SSF57196">
    <property type="entry name" value="EGF/Laminin"/>
    <property type="match status" value="7"/>
</dbReference>
<evidence type="ECO:0000256" key="10">
    <source>
        <dbReference type="ARBA" id="ARBA00023180"/>
    </source>
</evidence>
<feature type="disulfide bond" evidence="12">
    <location>
        <begin position="817"/>
        <end position="829"/>
    </location>
</feature>
<dbReference type="FunFam" id="2.60.120.260:FF:000010">
    <property type="entry name" value="Laminin subunit beta 1"/>
    <property type="match status" value="1"/>
</dbReference>
<dbReference type="Gene3D" id="2.60.120.260">
    <property type="entry name" value="Galactose-binding domain-like"/>
    <property type="match status" value="1"/>
</dbReference>